<dbReference type="EMBL" id="JAPZBO010000007">
    <property type="protein sequence ID" value="KAJ5311544.1"/>
    <property type="molecule type" value="Genomic_DNA"/>
</dbReference>
<feature type="domain" description="Xaa-Pro dipeptidyl-peptidase C-terminal" evidence="2">
    <location>
        <begin position="320"/>
        <end position="588"/>
    </location>
</feature>
<dbReference type="GO" id="GO:0008239">
    <property type="term" value="F:dipeptidyl-peptidase activity"/>
    <property type="evidence" value="ECO:0007669"/>
    <property type="project" value="InterPro"/>
</dbReference>
<reference evidence="3" key="1">
    <citation type="submission" date="2022-12" db="EMBL/GenBank/DDBJ databases">
        <authorList>
            <person name="Petersen C."/>
        </authorList>
    </citation>
    <scope>NUCLEOTIDE SEQUENCE</scope>
    <source>
        <strain evidence="3">IBT 21472</strain>
    </source>
</reference>
<sequence>MPNQIRDIRTVDTESFPYIFERDISINLRDGNVVRCNVYRPKDSGPQTRYPVLATYGPYGKDVPYEDFNPSSYAEVNPKHKTAHSSWETPTPEYWTAHGYIVVRADEIGTGQSPGLLNTLSPQTVESFCEVIEWASEQEWSTGKVGLLGISYYGATQWYAAARSPKGLAAAVPWEGFSDLYRDMGRHGGILSNTFQSAWWKRQVASNQYGLPGKASRNWGPDTVEGDLGEDELKAKRVEQPALASQYRYTDDDIFASMDYKLENIKIPILSVANWGGILLHLRGNVQGFTRAGSEFKYLRFIVGRHDLPFYYDEEVEVQRSFLDAFLKGEDRHGWSQKGAVSPVDLLIRKGDVGHNNPEAEKTLPRRFEQEWPLTRTEYTKLFLQYDGEMLFKEPADTNLLKKSYDAPGSGRPSDIISFTTPPFGKETEITGHVVAHLNVSVSKSPDGPVPSDLDLFISLRHVSAHGSEILYTGTTGEGAPVTKGFLRVSMRKTNPDHPLNHHWFPYREYRSVDVLPVVTDEIYSVDIELWPTNVVVDAGNRLTLEVSSGDTAGTGMFNHNDPVDRPDSIFKGQNNIQFGPDHVNYITLPIIPPSSTI</sequence>
<gene>
    <name evidence="3" type="ORF">N7476_007404</name>
</gene>
<comment type="caution">
    <text evidence="3">The sequence shown here is derived from an EMBL/GenBank/DDBJ whole genome shotgun (WGS) entry which is preliminary data.</text>
</comment>
<keyword evidence="4" id="KW-1185">Reference proteome</keyword>
<keyword evidence="1" id="KW-0378">Hydrolase</keyword>
<dbReference type="PANTHER" id="PTHR43056:SF10">
    <property type="entry name" value="COCE_NOND FAMILY, PUTATIVE (AFU_ORTHOLOGUE AFUA_7G00600)-RELATED"/>
    <property type="match status" value="1"/>
</dbReference>
<dbReference type="Gene3D" id="2.60.120.260">
    <property type="entry name" value="Galactose-binding domain-like"/>
    <property type="match status" value="1"/>
</dbReference>
<accession>A0A9W9HE81</accession>
<dbReference type="GO" id="GO:0072330">
    <property type="term" value="P:monocarboxylic acid biosynthetic process"/>
    <property type="evidence" value="ECO:0007669"/>
    <property type="project" value="UniProtKB-ARBA"/>
</dbReference>
<dbReference type="InterPro" id="IPR008979">
    <property type="entry name" value="Galactose-bd-like_sf"/>
</dbReference>
<dbReference type="AlphaFoldDB" id="A0A9W9HE81"/>
<dbReference type="InterPro" id="IPR005674">
    <property type="entry name" value="CocE/Ser_esterase"/>
</dbReference>
<dbReference type="Pfam" id="PF08530">
    <property type="entry name" value="PepX_C"/>
    <property type="match status" value="1"/>
</dbReference>
<dbReference type="Gene3D" id="3.40.50.1820">
    <property type="entry name" value="alpha/beta hydrolase"/>
    <property type="match status" value="1"/>
</dbReference>
<dbReference type="SUPFAM" id="SSF49785">
    <property type="entry name" value="Galactose-binding domain-like"/>
    <property type="match status" value="1"/>
</dbReference>
<dbReference type="InterPro" id="IPR000383">
    <property type="entry name" value="Xaa-Pro-like_dom"/>
</dbReference>
<dbReference type="InterPro" id="IPR029058">
    <property type="entry name" value="AB_hydrolase_fold"/>
</dbReference>
<proteinExistence type="predicted"/>
<dbReference type="InterPro" id="IPR013736">
    <property type="entry name" value="Xaa-Pro_dipept_C"/>
</dbReference>
<evidence type="ECO:0000259" key="2">
    <source>
        <dbReference type="SMART" id="SM00939"/>
    </source>
</evidence>
<organism evidence="3 4">
    <name type="scientific">Penicillium atrosanguineum</name>
    <dbReference type="NCBI Taxonomy" id="1132637"/>
    <lineage>
        <taxon>Eukaryota</taxon>
        <taxon>Fungi</taxon>
        <taxon>Dikarya</taxon>
        <taxon>Ascomycota</taxon>
        <taxon>Pezizomycotina</taxon>
        <taxon>Eurotiomycetes</taxon>
        <taxon>Eurotiomycetidae</taxon>
        <taxon>Eurotiales</taxon>
        <taxon>Aspergillaceae</taxon>
        <taxon>Penicillium</taxon>
    </lineage>
</organism>
<protein>
    <recommendedName>
        <fullName evidence="2">Xaa-Pro dipeptidyl-peptidase C-terminal domain-containing protein</fullName>
    </recommendedName>
</protein>
<dbReference type="SUPFAM" id="SSF53474">
    <property type="entry name" value="alpha/beta-Hydrolases"/>
    <property type="match status" value="1"/>
</dbReference>
<dbReference type="PANTHER" id="PTHR43056">
    <property type="entry name" value="PEPTIDASE S9 PROLYL OLIGOPEPTIDASE"/>
    <property type="match status" value="1"/>
</dbReference>
<reference evidence="3" key="2">
    <citation type="journal article" date="2023" name="IMA Fungus">
        <title>Comparative genomic study of the Penicillium genus elucidates a diverse pangenome and 15 lateral gene transfer events.</title>
        <authorList>
            <person name="Petersen C."/>
            <person name="Sorensen T."/>
            <person name="Nielsen M.R."/>
            <person name="Sondergaard T.E."/>
            <person name="Sorensen J.L."/>
            <person name="Fitzpatrick D.A."/>
            <person name="Frisvad J.C."/>
            <person name="Nielsen K.L."/>
        </authorList>
    </citation>
    <scope>NUCLEOTIDE SEQUENCE</scope>
    <source>
        <strain evidence="3">IBT 21472</strain>
    </source>
</reference>
<dbReference type="InterPro" id="IPR050585">
    <property type="entry name" value="Xaa-Pro_dipeptidyl-ppase/CocE"/>
</dbReference>
<dbReference type="NCBIfam" id="TIGR00976">
    <property type="entry name" value="CocE_NonD"/>
    <property type="match status" value="1"/>
</dbReference>
<name>A0A9W9HE81_9EURO</name>
<dbReference type="Proteomes" id="UP001147746">
    <property type="component" value="Unassembled WGS sequence"/>
</dbReference>
<evidence type="ECO:0000313" key="4">
    <source>
        <dbReference type="Proteomes" id="UP001147746"/>
    </source>
</evidence>
<dbReference type="Pfam" id="PF02129">
    <property type="entry name" value="Peptidase_S15"/>
    <property type="match status" value="1"/>
</dbReference>
<evidence type="ECO:0000256" key="1">
    <source>
        <dbReference type="ARBA" id="ARBA00022801"/>
    </source>
</evidence>
<dbReference type="OrthoDB" id="416441at2759"/>
<dbReference type="SMART" id="SM00939">
    <property type="entry name" value="PepX_C"/>
    <property type="match status" value="1"/>
</dbReference>
<dbReference type="GO" id="GO:0017000">
    <property type="term" value="P:antibiotic biosynthetic process"/>
    <property type="evidence" value="ECO:0007669"/>
    <property type="project" value="UniProtKB-ARBA"/>
</dbReference>
<evidence type="ECO:0000313" key="3">
    <source>
        <dbReference type="EMBL" id="KAJ5311544.1"/>
    </source>
</evidence>